<protein>
    <recommendedName>
        <fullName evidence="4">O-linked GlcNAc transferase-like protein</fullName>
    </recommendedName>
</protein>
<sequence>MKRYRKGQYGYRNYHRKTELGKVLAGVALILVQLLLRGIGDSSSWKNLLTITAILSVLPVANWASPLLVAWRFKTMSEELYHKAASYEGTCRMLYDLIITSRESLMPVDVAAVHPTGVYIYCTDKRVEREKAECFLKDMFLSRQLKLEVRFLLDEKEFLNCLFGLKPETEHKDEGCIEQGASLLKSLSM</sequence>
<keyword evidence="1" id="KW-0472">Membrane</keyword>
<dbReference type="OrthoDB" id="9783125at2"/>
<dbReference type="RefSeq" id="WP_013272641.1">
    <property type="nucleotide sequence ID" value="NC_014376.1"/>
</dbReference>
<dbReference type="STRING" id="610130.Closa_1974"/>
<dbReference type="AlphaFoldDB" id="D9R106"/>
<gene>
    <name evidence="2" type="ordered locus">Closa_1974</name>
</gene>
<dbReference type="eggNOG" id="ENOG5032XN3">
    <property type="taxonomic scope" value="Bacteria"/>
</dbReference>
<accession>D9R106</accession>
<evidence type="ECO:0000256" key="1">
    <source>
        <dbReference type="SAM" id="Phobius"/>
    </source>
</evidence>
<dbReference type="PaxDb" id="610130-Closa_1974"/>
<dbReference type="HOGENOM" id="CLU_114002_0_0_9"/>
<dbReference type="EMBL" id="CP002109">
    <property type="protein sequence ID" value="ADL04553.1"/>
    <property type="molecule type" value="Genomic_DNA"/>
</dbReference>
<feature type="transmembrane region" description="Helical" evidence="1">
    <location>
        <begin position="20"/>
        <end position="36"/>
    </location>
</feature>
<name>D9R106_LACSW</name>
<dbReference type="Proteomes" id="UP000001662">
    <property type="component" value="Chromosome"/>
</dbReference>
<dbReference type="KEGG" id="csh:Closa_1974"/>
<keyword evidence="3" id="KW-1185">Reference proteome</keyword>
<reference evidence="2" key="1">
    <citation type="submission" date="2010-07" db="EMBL/GenBank/DDBJ databases">
        <title>Complete sequence of Clostridium saccharolyticum WM1.</title>
        <authorList>
            <consortium name="US DOE Joint Genome Institute"/>
            <person name="Lucas S."/>
            <person name="Copeland A."/>
            <person name="Lapidus A."/>
            <person name="Cheng J.-F."/>
            <person name="Bruce D."/>
            <person name="Goodwin L."/>
            <person name="Pitluck S."/>
            <person name="Chertkov O."/>
            <person name="Detter J.C."/>
            <person name="Han C."/>
            <person name="Tapia R."/>
            <person name="Land M."/>
            <person name="Hauser L."/>
            <person name="Chang Y.-J."/>
            <person name="Jeffries C."/>
            <person name="Kyrpides N."/>
            <person name="Ivanova N."/>
            <person name="Mikhailova N."/>
            <person name="Mouttaki H."/>
            <person name="Lin L."/>
            <person name="Zhou J."/>
            <person name="Hemme C.L."/>
            <person name="Woyke T."/>
        </authorList>
    </citation>
    <scope>NUCLEOTIDE SEQUENCE [LARGE SCALE GENOMIC DNA]</scope>
    <source>
        <strain evidence="2">WM1</strain>
    </source>
</reference>
<keyword evidence="1" id="KW-1133">Transmembrane helix</keyword>
<proteinExistence type="predicted"/>
<evidence type="ECO:0008006" key="4">
    <source>
        <dbReference type="Google" id="ProtNLM"/>
    </source>
</evidence>
<organism evidence="2 3">
    <name type="scientific">Lacrimispora saccharolytica (strain ATCC 35040 / DSM 2544 / NRCC 2533 / WM1)</name>
    <name type="common">Clostridium saccharolyticum</name>
    <dbReference type="NCBI Taxonomy" id="610130"/>
    <lineage>
        <taxon>Bacteria</taxon>
        <taxon>Bacillati</taxon>
        <taxon>Bacillota</taxon>
        <taxon>Clostridia</taxon>
        <taxon>Lachnospirales</taxon>
        <taxon>Lachnospiraceae</taxon>
        <taxon>Lacrimispora</taxon>
    </lineage>
</organism>
<evidence type="ECO:0000313" key="3">
    <source>
        <dbReference type="Proteomes" id="UP000001662"/>
    </source>
</evidence>
<keyword evidence="1" id="KW-0812">Transmembrane</keyword>
<evidence type="ECO:0000313" key="2">
    <source>
        <dbReference type="EMBL" id="ADL04553.1"/>
    </source>
</evidence>
<feature type="transmembrane region" description="Helical" evidence="1">
    <location>
        <begin position="48"/>
        <end position="71"/>
    </location>
</feature>